<dbReference type="PANTHER" id="PTHR33779">
    <property type="entry name" value="EXPRESSED PROTEIN"/>
    <property type="match status" value="1"/>
</dbReference>
<dbReference type="SUPFAM" id="SSF57903">
    <property type="entry name" value="FYVE/PHD zinc finger"/>
    <property type="match status" value="1"/>
</dbReference>
<dbReference type="EMBL" id="CP144749">
    <property type="protein sequence ID" value="WVZ74949.1"/>
    <property type="molecule type" value="Genomic_DNA"/>
</dbReference>
<evidence type="ECO:0000256" key="1">
    <source>
        <dbReference type="ARBA" id="ARBA00022771"/>
    </source>
</evidence>
<proteinExistence type="predicted"/>
<feature type="domain" description="PHD-type zinc finger plants" evidence="3">
    <location>
        <begin position="19"/>
        <end position="62"/>
    </location>
</feature>
<dbReference type="AlphaFoldDB" id="A0AAQ3TN95"/>
<dbReference type="PANTHER" id="PTHR33779:SF25">
    <property type="entry name" value="ZINC FINGER PHD-TYPE DOMAIN-CONTAINING PROTEIN"/>
    <property type="match status" value="1"/>
</dbReference>
<keyword evidence="2" id="KW-0862">Zinc</keyword>
<evidence type="ECO:0000259" key="3">
    <source>
        <dbReference type="Pfam" id="PF25054"/>
    </source>
</evidence>
<dbReference type="Pfam" id="PF25054">
    <property type="entry name" value="PHD_pln"/>
    <property type="match status" value="1"/>
</dbReference>
<dbReference type="InterPro" id="IPR011011">
    <property type="entry name" value="Znf_FYVE_PHD"/>
</dbReference>
<evidence type="ECO:0000256" key="2">
    <source>
        <dbReference type="ARBA" id="ARBA00022833"/>
    </source>
</evidence>
<dbReference type="Proteomes" id="UP001341281">
    <property type="component" value="Chromosome 05"/>
</dbReference>
<evidence type="ECO:0000313" key="5">
    <source>
        <dbReference type="Proteomes" id="UP001341281"/>
    </source>
</evidence>
<accession>A0AAQ3TN95</accession>
<dbReference type="GO" id="GO:0008270">
    <property type="term" value="F:zinc ion binding"/>
    <property type="evidence" value="ECO:0007669"/>
    <property type="project" value="UniProtKB-KW"/>
</dbReference>
<name>A0AAQ3TN95_PASNO</name>
<keyword evidence="1" id="KW-0479">Metal-binding</keyword>
<gene>
    <name evidence="4" type="ORF">U9M48_023062</name>
</gene>
<reference evidence="4 5" key="1">
    <citation type="submission" date="2024-02" db="EMBL/GenBank/DDBJ databases">
        <title>High-quality chromosome-scale genome assembly of Pensacola bahiagrass (Paspalum notatum Flugge var. saurae).</title>
        <authorList>
            <person name="Vega J.M."/>
            <person name="Podio M."/>
            <person name="Orjuela J."/>
            <person name="Siena L.A."/>
            <person name="Pessino S.C."/>
            <person name="Combes M.C."/>
            <person name="Mariac C."/>
            <person name="Albertini E."/>
            <person name="Pupilli F."/>
            <person name="Ortiz J.P.A."/>
            <person name="Leblanc O."/>
        </authorList>
    </citation>
    <scope>NUCLEOTIDE SEQUENCE [LARGE SCALE GENOMIC DNA]</scope>
    <source>
        <strain evidence="4">R1</strain>
        <tissue evidence="4">Leaf</tissue>
    </source>
</reference>
<keyword evidence="1" id="KW-0863">Zinc-finger</keyword>
<protein>
    <recommendedName>
        <fullName evidence="3">PHD-type zinc finger plants domain-containing protein</fullName>
    </recommendedName>
</protein>
<sequence>MASPASDDDGASAAAAVCCMCGDHGLPHELFQCNLCGHRTQHRHCSDLYPRAAGPYRSCNWCLRGGGVPHRSRRRRRQQPNGGR</sequence>
<dbReference type="InterPro" id="IPR056874">
    <property type="entry name" value="PHD_dom_pln"/>
</dbReference>
<keyword evidence="5" id="KW-1185">Reference proteome</keyword>
<organism evidence="4 5">
    <name type="scientific">Paspalum notatum var. saurae</name>
    <dbReference type="NCBI Taxonomy" id="547442"/>
    <lineage>
        <taxon>Eukaryota</taxon>
        <taxon>Viridiplantae</taxon>
        <taxon>Streptophyta</taxon>
        <taxon>Embryophyta</taxon>
        <taxon>Tracheophyta</taxon>
        <taxon>Spermatophyta</taxon>
        <taxon>Magnoliopsida</taxon>
        <taxon>Liliopsida</taxon>
        <taxon>Poales</taxon>
        <taxon>Poaceae</taxon>
        <taxon>PACMAD clade</taxon>
        <taxon>Panicoideae</taxon>
        <taxon>Andropogonodae</taxon>
        <taxon>Paspaleae</taxon>
        <taxon>Paspalinae</taxon>
        <taxon>Paspalum</taxon>
    </lineage>
</organism>
<evidence type="ECO:0000313" key="4">
    <source>
        <dbReference type="EMBL" id="WVZ74949.1"/>
    </source>
</evidence>